<dbReference type="EMBL" id="MVBO01000276">
    <property type="protein sequence ID" value="OZJ01646.1"/>
    <property type="molecule type" value="Genomic_DNA"/>
</dbReference>
<sequence length="159" mass="18238">MSLTVTSKEMDLSVQLLTFNSVLANLRERFRALSCGRTCLPELFDPSAYCIAKRLTFYRWLYSLPFPDPPGLVRIAARQISQSFEDGLITEQEKSIFFQGLVDRFMYQTKSRFLEEANDMSFEESAPANNYNGATVNRYEPELVGSTETLELKRSFDSN</sequence>
<protein>
    <submittedName>
        <fullName evidence="1">Uncharacterized protein</fullName>
    </submittedName>
</protein>
<gene>
    <name evidence="1" type="ORF">BZG36_05438</name>
</gene>
<evidence type="ECO:0000313" key="1">
    <source>
        <dbReference type="EMBL" id="OZJ01646.1"/>
    </source>
</evidence>
<name>A0A261XTF5_9FUNG</name>
<comment type="caution">
    <text evidence="1">The sequence shown here is derived from an EMBL/GenBank/DDBJ whole genome shotgun (WGS) entry which is preliminary data.</text>
</comment>
<proteinExistence type="predicted"/>
<accession>A0A261XTF5</accession>
<evidence type="ECO:0000313" key="2">
    <source>
        <dbReference type="Proteomes" id="UP000242875"/>
    </source>
</evidence>
<dbReference type="Proteomes" id="UP000242875">
    <property type="component" value="Unassembled WGS sequence"/>
</dbReference>
<keyword evidence="2" id="KW-1185">Reference proteome</keyword>
<organism evidence="1 2">
    <name type="scientific">Bifiguratus adelaidae</name>
    <dbReference type="NCBI Taxonomy" id="1938954"/>
    <lineage>
        <taxon>Eukaryota</taxon>
        <taxon>Fungi</taxon>
        <taxon>Fungi incertae sedis</taxon>
        <taxon>Mucoromycota</taxon>
        <taxon>Mucoromycotina</taxon>
        <taxon>Endogonomycetes</taxon>
        <taxon>Endogonales</taxon>
        <taxon>Endogonales incertae sedis</taxon>
        <taxon>Bifiguratus</taxon>
    </lineage>
</organism>
<reference evidence="1 2" key="1">
    <citation type="journal article" date="2017" name="Mycologia">
        <title>Bifiguratus adelaidae, gen. et sp. nov., a new member of Mucoromycotina in endophytic and soil-dwelling habitats.</title>
        <authorList>
            <person name="Torres-Cruz T.J."/>
            <person name="Billingsley Tobias T.L."/>
            <person name="Almatruk M."/>
            <person name="Hesse C."/>
            <person name="Kuske C.R."/>
            <person name="Desiro A."/>
            <person name="Benucci G.M."/>
            <person name="Bonito G."/>
            <person name="Stajich J.E."/>
            <person name="Dunlap C."/>
            <person name="Arnold A.E."/>
            <person name="Porras-Alfaro A."/>
        </authorList>
    </citation>
    <scope>NUCLEOTIDE SEQUENCE [LARGE SCALE GENOMIC DNA]</scope>
    <source>
        <strain evidence="1 2">AZ0501</strain>
    </source>
</reference>
<dbReference type="AlphaFoldDB" id="A0A261XTF5"/>